<dbReference type="Pfam" id="PF12796">
    <property type="entry name" value="Ank_2"/>
    <property type="match status" value="1"/>
</dbReference>
<dbReference type="EMBL" id="QJNS01000002">
    <property type="protein sequence ID" value="RYO95382.1"/>
    <property type="molecule type" value="Genomic_DNA"/>
</dbReference>
<dbReference type="SUPFAM" id="SSF48403">
    <property type="entry name" value="Ankyrin repeat"/>
    <property type="match status" value="1"/>
</dbReference>
<gene>
    <name evidence="3" type="ORF">DL762_000124</name>
</gene>
<evidence type="ECO:0000256" key="1">
    <source>
        <dbReference type="ARBA" id="ARBA00022737"/>
    </source>
</evidence>
<dbReference type="Proteomes" id="UP000294003">
    <property type="component" value="Unassembled WGS sequence"/>
</dbReference>
<dbReference type="PANTHER" id="PTHR24198">
    <property type="entry name" value="ANKYRIN REPEAT AND PROTEIN KINASE DOMAIN-CONTAINING PROTEIN"/>
    <property type="match status" value="1"/>
</dbReference>
<keyword evidence="1" id="KW-0677">Repeat</keyword>
<protein>
    <submittedName>
        <fullName evidence="3">Uncharacterized protein</fullName>
    </submittedName>
</protein>
<name>A0ABY0HK62_9PEZI</name>
<proteinExistence type="predicted"/>
<accession>A0ABY0HK62</accession>
<dbReference type="InterPro" id="IPR002110">
    <property type="entry name" value="Ankyrin_rpt"/>
</dbReference>
<evidence type="ECO:0000256" key="2">
    <source>
        <dbReference type="ARBA" id="ARBA00023043"/>
    </source>
</evidence>
<organism evidence="3 4">
    <name type="scientific">Monosporascus cannonballus</name>
    <dbReference type="NCBI Taxonomy" id="155416"/>
    <lineage>
        <taxon>Eukaryota</taxon>
        <taxon>Fungi</taxon>
        <taxon>Dikarya</taxon>
        <taxon>Ascomycota</taxon>
        <taxon>Pezizomycotina</taxon>
        <taxon>Sordariomycetes</taxon>
        <taxon>Xylariomycetidae</taxon>
        <taxon>Xylariales</taxon>
        <taxon>Xylariales incertae sedis</taxon>
        <taxon>Monosporascus</taxon>
    </lineage>
</organism>
<keyword evidence="4" id="KW-1185">Reference proteome</keyword>
<dbReference type="SMART" id="SM00248">
    <property type="entry name" value="ANK"/>
    <property type="match status" value="3"/>
</dbReference>
<dbReference type="Pfam" id="PF13637">
    <property type="entry name" value="Ank_4"/>
    <property type="match status" value="1"/>
</dbReference>
<comment type="caution">
    <text evidence="3">The sequence shown here is derived from an EMBL/GenBank/DDBJ whole genome shotgun (WGS) entry which is preliminary data.</text>
</comment>
<evidence type="ECO:0000313" key="3">
    <source>
        <dbReference type="EMBL" id="RYO95382.1"/>
    </source>
</evidence>
<evidence type="ECO:0000313" key="4">
    <source>
        <dbReference type="Proteomes" id="UP000294003"/>
    </source>
</evidence>
<dbReference type="InterPro" id="IPR036770">
    <property type="entry name" value="Ankyrin_rpt-contain_sf"/>
</dbReference>
<sequence>MLNIASAKGRVDELQKCLNGIPPGLDNLFEMILTRDHEEMQAFRLYVQWILFAKRPLKLVEYFFAIRSPSSQEASRSRATGDVSTEDMCRFVHSSSKGLAEVTKTRNKDKMPAIQFIHESVRDFFLIRHGDRRLWPNIDGRTGSSTLANLLQSANPPRPMISSQMKLDIIKHDPPNEFLPKASSPEASSLRRSVFDELPFLEYAVHHVLYHADAAEDAIQQENFIKDFPIKYWIYLDNLFERRQIRHHTPSASLFQPPVLYAAENGYEGVVKLLLETGKVDANSKDRFNRTPLSYAAANGHGMNDRGHEGIVELLLETGKVNADSKDKGGQIPLSYAAENGHKGIFKLLFGTGKVDVDSKDMFDRTPLSYAAQKRP</sequence>
<dbReference type="Gene3D" id="1.25.40.20">
    <property type="entry name" value="Ankyrin repeat-containing domain"/>
    <property type="match status" value="1"/>
</dbReference>
<dbReference type="PANTHER" id="PTHR24198:SF165">
    <property type="entry name" value="ANKYRIN REPEAT-CONTAINING PROTEIN-RELATED"/>
    <property type="match status" value="1"/>
</dbReference>
<keyword evidence="2" id="KW-0040">ANK repeat</keyword>
<reference evidence="3 4" key="1">
    <citation type="submission" date="2018-06" db="EMBL/GenBank/DDBJ databases">
        <title>Complete Genomes of Monosporascus.</title>
        <authorList>
            <person name="Robinson A.J."/>
            <person name="Natvig D.O."/>
        </authorList>
    </citation>
    <scope>NUCLEOTIDE SEQUENCE [LARGE SCALE GENOMIC DNA]</scope>
    <source>
        <strain evidence="3 4">CBS 609.92</strain>
    </source>
</reference>